<keyword evidence="3 4" id="KW-0862">Zinc</keyword>
<dbReference type="GO" id="GO:0051056">
    <property type="term" value="P:regulation of small GTPase mediated signal transduction"/>
    <property type="evidence" value="ECO:0007669"/>
    <property type="project" value="TreeGrafter"/>
</dbReference>
<dbReference type="GO" id="GO:0005096">
    <property type="term" value="F:GTPase activator activity"/>
    <property type="evidence" value="ECO:0007669"/>
    <property type="project" value="UniProtKB-KW"/>
</dbReference>
<dbReference type="AlphaFoldDB" id="A0A167MSP2"/>
<dbReference type="GO" id="GO:0007165">
    <property type="term" value="P:signal transduction"/>
    <property type="evidence" value="ECO:0007669"/>
    <property type="project" value="InterPro"/>
</dbReference>
<dbReference type="VEuPathDB" id="FungiDB:PHYBLDRAFT_64770"/>
<protein>
    <recommendedName>
        <fullName evidence="10">Rho-GAP domain-containing protein</fullName>
    </recommendedName>
</protein>
<feature type="region of interest" description="Disordered" evidence="5">
    <location>
        <begin position="520"/>
        <end position="540"/>
    </location>
</feature>
<proteinExistence type="predicted"/>
<dbReference type="EMBL" id="KV440980">
    <property type="protein sequence ID" value="OAD73814.1"/>
    <property type="molecule type" value="Genomic_DNA"/>
</dbReference>
<dbReference type="Pfam" id="PF00620">
    <property type="entry name" value="RhoGAP"/>
    <property type="match status" value="1"/>
</dbReference>
<feature type="compositionally biased region" description="Basic and acidic residues" evidence="5">
    <location>
        <begin position="520"/>
        <end position="534"/>
    </location>
</feature>
<evidence type="ECO:0000256" key="4">
    <source>
        <dbReference type="PROSITE-ProRule" id="PRU00125"/>
    </source>
</evidence>
<dbReference type="GO" id="GO:0030833">
    <property type="term" value="P:regulation of actin filament polymerization"/>
    <property type="evidence" value="ECO:0007669"/>
    <property type="project" value="TreeGrafter"/>
</dbReference>
<feature type="domain" description="Rho-GAP" evidence="7">
    <location>
        <begin position="760"/>
        <end position="958"/>
    </location>
</feature>
<dbReference type="GO" id="GO:0005737">
    <property type="term" value="C:cytoplasm"/>
    <property type="evidence" value="ECO:0007669"/>
    <property type="project" value="TreeGrafter"/>
</dbReference>
<dbReference type="Pfam" id="PF00412">
    <property type="entry name" value="LIM"/>
    <property type="match status" value="1"/>
</dbReference>
<dbReference type="PANTHER" id="PTHR14963">
    <property type="entry name" value="RHO GTPASE ACTIVATING PROTEIN 18,19-RELATED"/>
    <property type="match status" value="1"/>
</dbReference>
<dbReference type="GO" id="GO:0046872">
    <property type="term" value="F:metal ion binding"/>
    <property type="evidence" value="ECO:0007669"/>
    <property type="project" value="UniProtKB-KW"/>
</dbReference>
<dbReference type="GeneID" id="29002252"/>
<dbReference type="RefSeq" id="XP_018291854.1">
    <property type="nucleotide sequence ID" value="XM_018441346.1"/>
</dbReference>
<dbReference type="PROSITE" id="PS50023">
    <property type="entry name" value="LIM_DOMAIN_2"/>
    <property type="match status" value="1"/>
</dbReference>
<evidence type="ECO:0000259" key="7">
    <source>
        <dbReference type="PROSITE" id="PS50238"/>
    </source>
</evidence>
<dbReference type="PROSITE" id="PS00478">
    <property type="entry name" value="LIM_DOMAIN_1"/>
    <property type="match status" value="1"/>
</dbReference>
<dbReference type="InterPro" id="IPR000198">
    <property type="entry name" value="RhoGAP_dom"/>
</dbReference>
<reference evidence="9" key="1">
    <citation type="submission" date="2015-06" db="EMBL/GenBank/DDBJ databases">
        <title>Expansion of signal transduction pathways in fungi by whole-genome duplication.</title>
        <authorList>
            <consortium name="DOE Joint Genome Institute"/>
            <person name="Corrochano L.M."/>
            <person name="Kuo A."/>
            <person name="Marcet-Houben M."/>
            <person name="Polaino S."/>
            <person name="Salamov A."/>
            <person name="Villalobos J.M."/>
            <person name="Alvarez M.I."/>
            <person name="Avalos J."/>
            <person name="Benito E.P."/>
            <person name="Benoit I."/>
            <person name="Burger G."/>
            <person name="Camino L.P."/>
            <person name="Canovas D."/>
            <person name="Cerda-Olmedo E."/>
            <person name="Cheng J.-F."/>
            <person name="Dominguez A."/>
            <person name="Elias M."/>
            <person name="Eslava A.P."/>
            <person name="Glaser F."/>
            <person name="Grimwood J."/>
            <person name="Gutierrez G."/>
            <person name="Heitman J."/>
            <person name="Henrissat B."/>
            <person name="Iturriaga E.A."/>
            <person name="Lang B.F."/>
            <person name="Lavin J.L."/>
            <person name="Lee S."/>
            <person name="Li W."/>
            <person name="Lindquist E."/>
            <person name="Lopez-Garcia S."/>
            <person name="Luque E.M."/>
            <person name="Marcos A.T."/>
            <person name="Martin J."/>
            <person name="McCluskey K."/>
            <person name="Medina H.R."/>
            <person name="Miralles-Duran A."/>
            <person name="Miyazaki A."/>
            <person name="Munoz-Torres E."/>
            <person name="Oguiza J.A."/>
            <person name="Ohm R."/>
            <person name="Olmedo M."/>
            <person name="Orejas M."/>
            <person name="Ortiz-Castellanos L."/>
            <person name="Pisabarro A.G."/>
            <person name="Rodriguez-Romero J."/>
            <person name="Ruiz-Herrera J."/>
            <person name="Ruiz-Vazquez R."/>
            <person name="Sanz C."/>
            <person name="Schackwitz W."/>
            <person name="Schmutz J."/>
            <person name="Shahriari M."/>
            <person name="Shelest E."/>
            <person name="Silva-Franco F."/>
            <person name="Soanes D."/>
            <person name="Syed K."/>
            <person name="Tagua V.G."/>
            <person name="Talbot N.J."/>
            <person name="Thon M."/>
            <person name="De vries R.P."/>
            <person name="Wiebenga A."/>
            <person name="Yadav J.S."/>
            <person name="Braun E.L."/>
            <person name="Baker S."/>
            <person name="Garre V."/>
            <person name="Horwitz B."/>
            <person name="Torres-Martinez S."/>
            <person name="Idnurm A."/>
            <person name="Herrera-Estrella A."/>
            <person name="Gabaldon T."/>
            <person name="Grigoriev I.V."/>
        </authorList>
    </citation>
    <scope>NUCLEOTIDE SEQUENCE [LARGE SCALE GENOMIC DNA]</scope>
    <source>
        <strain evidence="9">NRRL 1555(-)</strain>
    </source>
</reference>
<evidence type="ECO:0000256" key="3">
    <source>
        <dbReference type="ARBA" id="ARBA00022833"/>
    </source>
</evidence>
<keyword evidence="4" id="KW-0440">LIM domain</keyword>
<dbReference type="STRING" id="763407.A0A167MSP2"/>
<dbReference type="OrthoDB" id="20689at2759"/>
<dbReference type="InterPro" id="IPR008936">
    <property type="entry name" value="Rho_GTPase_activation_prot"/>
</dbReference>
<keyword evidence="2 4" id="KW-0479">Metal-binding</keyword>
<evidence type="ECO:0000313" key="8">
    <source>
        <dbReference type="EMBL" id="OAD73814.1"/>
    </source>
</evidence>
<dbReference type="InParanoid" id="A0A167MSP2"/>
<dbReference type="PROSITE" id="PS50238">
    <property type="entry name" value="RHOGAP"/>
    <property type="match status" value="1"/>
</dbReference>
<evidence type="ECO:0000256" key="1">
    <source>
        <dbReference type="ARBA" id="ARBA00022468"/>
    </source>
</evidence>
<feature type="region of interest" description="Disordered" evidence="5">
    <location>
        <begin position="554"/>
        <end position="616"/>
    </location>
</feature>
<organism evidence="8 9">
    <name type="scientific">Phycomyces blakesleeanus (strain ATCC 8743b / DSM 1359 / FGSC 10004 / NBRC 33097 / NRRL 1555)</name>
    <dbReference type="NCBI Taxonomy" id="763407"/>
    <lineage>
        <taxon>Eukaryota</taxon>
        <taxon>Fungi</taxon>
        <taxon>Fungi incertae sedis</taxon>
        <taxon>Mucoromycota</taxon>
        <taxon>Mucoromycotina</taxon>
        <taxon>Mucoromycetes</taxon>
        <taxon>Mucorales</taxon>
        <taxon>Phycomycetaceae</taxon>
        <taxon>Phycomyces</taxon>
    </lineage>
</organism>
<evidence type="ECO:0000256" key="5">
    <source>
        <dbReference type="SAM" id="MobiDB-lite"/>
    </source>
</evidence>
<dbReference type="SMART" id="SM00324">
    <property type="entry name" value="RhoGAP"/>
    <property type="match status" value="1"/>
</dbReference>
<evidence type="ECO:0008006" key="10">
    <source>
        <dbReference type="Google" id="ProtNLM"/>
    </source>
</evidence>
<name>A0A167MSP2_PHYB8</name>
<dbReference type="Gene3D" id="1.10.555.10">
    <property type="entry name" value="Rho GTPase activation protein"/>
    <property type="match status" value="1"/>
</dbReference>
<dbReference type="InterPro" id="IPR001781">
    <property type="entry name" value="Znf_LIM"/>
</dbReference>
<dbReference type="SUPFAM" id="SSF48350">
    <property type="entry name" value="GTPase activation domain, GAP"/>
    <property type="match status" value="1"/>
</dbReference>
<dbReference type="Proteomes" id="UP000077315">
    <property type="component" value="Unassembled WGS sequence"/>
</dbReference>
<evidence type="ECO:0000259" key="6">
    <source>
        <dbReference type="PROSITE" id="PS50023"/>
    </source>
</evidence>
<accession>A0A167MSP2</accession>
<dbReference type="Gene3D" id="2.10.110.10">
    <property type="entry name" value="Cysteine Rich Protein"/>
    <property type="match status" value="2"/>
</dbReference>
<dbReference type="PANTHER" id="PTHR14963:SF1">
    <property type="entry name" value="RHO GTPASE-ACTIVATING PROTEIN CONUNDRUM"/>
    <property type="match status" value="1"/>
</dbReference>
<evidence type="ECO:0000256" key="2">
    <source>
        <dbReference type="ARBA" id="ARBA00022723"/>
    </source>
</evidence>
<gene>
    <name evidence="8" type="ORF">PHYBLDRAFT_64770</name>
</gene>
<evidence type="ECO:0000313" key="9">
    <source>
        <dbReference type="Proteomes" id="UP000077315"/>
    </source>
</evidence>
<sequence length="1053" mass="119462">MSMTNNEMTRTENWKSSCFSESVTQLQSPNPDCLCSSCGQSCLEVDHTLECQCLATNKLCVPNTAQFSTDIVNKRVLCKDPHSKLDLSCPRCSRPLVQEAGSATRFYCHAMCRWCIQCTIDKTPNRHSQQTEMYYEYDRQYYCHYHFSMIPNSQCTSCSQAILYKCVESVKYPNKKWHPKCYMIFKFWNVCFTDLFPSNTQPSDSDQLKKNQTTIEKKIDRIWTDLSAFEESSATCISDMLLAVAEGNLIKGVQMANHFVNHLHMLFTGLDTLNDLLVQQNLATINCEKEADIVCKQVLQFFNLLTQQNEGRISNKASDKHNVTQDLLPLVTGLAQNLKSLIRIGLTEALKLEYVCGIQAISSFLKSLAGLDNMRVWIAGRYYFKDAPLFLSDIEIARMYSIPDNCKACSLPIHDKHVQKGSNRWHTACFACKVCQRKLGKNLTKTREIGGTETFLFYFQCCTSHDNQGALCLVTPLIQQTMLLQTTLVSVYQSLCQTNLSKEPEKSPFKPSCNSSQELKIKKDINSPTKDSDKSGCVNTQHIAGVARRNTIRLGRIDEDKTATNNPTEQSGIKRASTLHEGSPKEAQRRNSARRRITRTSSIHSMSCKHPSDTLNTPDHTFDGSNGRQYFQGIFDQKKHERRCSFNLPLSPITSKHLFVNTMVYSDCIIKHAAILHFGSFRVPNISQESLIGLVEYKKSSVWGRILTHFRGISSSSRTTTDRSEKANFFNPPTITFKVPLSELVARIRPNLSSETVKGDGLTSYPPNFAPYLFNATHIPLFVQHCIIALFQTDLTTEGIFRKNGNIRELKFQCDAIDGGKPLSEVMDKASSIQLGAMLKSWLRQLPEPLLTFKLYDLFLASSRIENTASSKEFLHLVCCLLPKENRDTMQLVFMFLHWVSTFSDDNKMNIHNLARVIAPSVFYSRTSSKNSHEQNHQSANDGIRVVEMMIMYQEDLRKIPFELVKIMEEPKLVGYVKEHGMDFNSKSFLKICHSKLTGAKFQPMDMGMSTLTSASNVSCQNTLETSFPGDTQIAMMTPLKRVYQKGWIMGKH</sequence>
<keyword evidence="1" id="KW-0343">GTPase activation</keyword>
<feature type="domain" description="LIM zinc-binding" evidence="6">
    <location>
        <begin position="404"/>
        <end position="471"/>
    </location>
</feature>
<dbReference type="SMART" id="SM00132">
    <property type="entry name" value="LIM"/>
    <property type="match status" value="1"/>
</dbReference>
<keyword evidence="9" id="KW-1185">Reference proteome</keyword>